<evidence type="ECO:0000256" key="1">
    <source>
        <dbReference type="SAM" id="MobiDB-lite"/>
    </source>
</evidence>
<feature type="signal peptide" evidence="2">
    <location>
        <begin position="1"/>
        <end position="21"/>
    </location>
</feature>
<dbReference type="GO" id="GO:0005576">
    <property type="term" value="C:extracellular region"/>
    <property type="evidence" value="ECO:0007669"/>
    <property type="project" value="InterPro"/>
</dbReference>
<dbReference type="PANTHER" id="PTHR10334">
    <property type="entry name" value="CYSTEINE-RICH SECRETORY PROTEIN-RELATED"/>
    <property type="match status" value="1"/>
</dbReference>
<dbReference type="Proteomes" id="UP000717515">
    <property type="component" value="Unassembled WGS sequence"/>
</dbReference>
<evidence type="ECO:0000313" key="4">
    <source>
        <dbReference type="EMBL" id="KAG9326952.1"/>
    </source>
</evidence>
<reference evidence="4" key="1">
    <citation type="submission" date="2021-07" db="EMBL/GenBank/DDBJ databases">
        <title>Draft genome of Mortierella alpina, strain LL118, isolated from an aspen leaf litter sample.</title>
        <authorList>
            <person name="Yang S."/>
            <person name="Vinatzer B.A."/>
        </authorList>
    </citation>
    <scope>NUCLEOTIDE SEQUENCE</scope>
    <source>
        <strain evidence="4">LL118</strain>
    </source>
</reference>
<keyword evidence="2" id="KW-0732">Signal</keyword>
<dbReference type="Gene3D" id="3.40.33.10">
    <property type="entry name" value="CAP"/>
    <property type="match status" value="1"/>
</dbReference>
<protein>
    <recommendedName>
        <fullName evidence="3">SCP domain-containing protein</fullName>
    </recommendedName>
</protein>
<evidence type="ECO:0000313" key="5">
    <source>
        <dbReference type="Proteomes" id="UP000717515"/>
    </source>
</evidence>
<organism evidence="4 5">
    <name type="scientific">Mortierella alpina</name>
    <name type="common">Oleaginous fungus</name>
    <name type="synonym">Mortierella renispora</name>
    <dbReference type="NCBI Taxonomy" id="64518"/>
    <lineage>
        <taxon>Eukaryota</taxon>
        <taxon>Fungi</taxon>
        <taxon>Fungi incertae sedis</taxon>
        <taxon>Mucoromycota</taxon>
        <taxon>Mortierellomycotina</taxon>
        <taxon>Mortierellomycetes</taxon>
        <taxon>Mortierellales</taxon>
        <taxon>Mortierellaceae</taxon>
        <taxon>Mortierella</taxon>
    </lineage>
</organism>
<evidence type="ECO:0000256" key="2">
    <source>
        <dbReference type="SAM" id="SignalP"/>
    </source>
</evidence>
<dbReference type="PROSITE" id="PS01009">
    <property type="entry name" value="CRISP_1"/>
    <property type="match status" value="1"/>
</dbReference>
<proteinExistence type="predicted"/>
<feature type="chain" id="PRO_5040393083" description="SCP domain-containing protein" evidence="2">
    <location>
        <begin position="22"/>
        <end position="241"/>
    </location>
</feature>
<sequence>MVKLTTFLLASVAILACSTSAQVSTEPRSISLAEYEQYSAVDAYEHIEAADLSEEANVDILSLPATSDSGSLLRRAEPKKPKKPTKKAKKPVKKPTKPAKKPSKLTKEQKLILDTHNKHRARHQAPPLTWNNEAAKFGNNWIQACQFKHSGGKFGENLAAGYKDFKAVIDGWYSEVKFYQYGNPGFSMKTGHFTQVVWKGTKSVGCAKKFCPNSNWTIYICNYAPPGNMMGAFPQNVLPPK</sequence>
<dbReference type="InterPro" id="IPR035940">
    <property type="entry name" value="CAP_sf"/>
</dbReference>
<dbReference type="PROSITE" id="PS51257">
    <property type="entry name" value="PROKAR_LIPOPROTEIN"/>
    <property type="match status" value="1"/>
</dbReference>
<comment type="caution">
    <text evidence="4">The sequence shown here is derived from an EMBL/GenBank/DDBJ whole genome shotgun (WGS) entry which is preliminary data.</text>
</comment>
<evidence type="ECO:0000259" key="3">
    <source>
        <dbReference type="SMART" id="SM00198"/>
    </source>
</evidence>
<gene>
    <name evidence="4" type="ORF">KVV02_001902</name>
</gene>
<dbReference type="InterPro" id="IPR014044">
    <property type="entry name" value="CAP_dom"/>
</dbReference>
<dbReference type="PRINTS" id="PR00837">
    <property type="entry name" value="V5TPXLIKE"/>
</dbReference>
<dbReference type="EMBL" id="JAIFTL010000011">
    <property type="protein sequence ID" value="KAG9326952.1"/>
    <property type="molecule type" value="Genomic_DNA"/>
</dbReference>
<dbReference type="InterPro" id="IPR018244">
    <property type="entry name" value="Allrgn_V5/Tpx1_CS"/>
</dbReference>
<feature type="region of interest" description="Disordered" evidence="1">
    <location>
        <begin position="70"/>
        <end position="108"/>
    </location>
</feature>
<name>A0A9P8ACR0_MORAP</name>
<feature type="compositionally biased region" description="Basic residues" evidence="1">
    <location>
        <begin position="80"/>
        <end position="104"/>
    </location>
</feature>
<dbReference type="Pfam" id="PF00188">
    <property type="entry name" value="CAP"/>
    <property type="match status" value="1"/>
</dbReference>
<dbReference type="SUPFAM" id="SSF55797">
    <property type="entry name" value="PR-1-like"/>
    <property type="match status" value="1"/>
</dbReference>
<dbReference type="PROSITE" id="PS01010">
    <property type="entry name" value="CRISP_2"/>
    <property type="match status" value="1"/>
</dbReference>
<dbReference type="InterPro" id="IPR001283">
    <property type="entry name" value="CRISP-related"/>
</dbReference>
<accession>A0A9P8ACR0</accession>
<dbReference type="AlphaFoldDB" id="A0A9P8ACR0"/>
<feature type="domain" description="SCP" evidence="3">
    <location>
        <begin position="107"/>
        <end position="231"/>
    </location>
</feature>
<dbReference type="SMART" id="SM00198">
    <property type="entry name" value="SCP"/>
    <property type="match status" value="1"/>
</dbReference>